<gene>
    <name evidence="1" type="ORF">HDID_LOCUS7956</name>
</gene>
<evidence type="ECO:0000313" key="1">
    <source>
        <dbReference type="EMBL" id="VDL60274.1"/>
    </source>
</evidence>
<evidence type="ECO:0000313" key="3">
    <source>
        <dbReference type="WBParaSite" id="HDID_0000795801-mRNA-1"/>
    </source>
</evidence>
<dbReference type="Proteomes" id="UP000274504">
    <property type="component" value="Unassembled WGS sequence"/>
</dbReference>
<evidence type="ECO:0000313" key="2">
    <source>
        <dbReference type="Proteomes" id="UP000274504"/>
    </source>
</evidence>
<organism evidence="3">
    <name type="scientific">Hymenolepis diminuta</name>
    <name type="common">Rat tapeworm</name>
    <dbReference type="NCBI Taxonomy" id="6216"/>
    <lineage>
        <taxon>Eukaryota</taxon>
        <taxon>Metazoa</taxon>
        <taxon>Spiralia</taxon>
        <taxon>Lophotrochozoa</taxon>
        <taxon>Platyhelminthes</taxon>
        <taxon>Cestoda</taxon>
        <taxon>Eucestoda</taxon>
        <taxon>Cyclophyllidea</taxon>
        <taxon>Hymenolepididae</taxon>
        <taxon>Hymenolepis</taxon>
    </lineage>
</organism>
<name>A0A0R3SRW0_HYMDI</name>
<dbReference type="AlphaFoldDB" id="A0A0R3SRW0"/>
<reference evidence="1 2" key="2">
    <citation type="submission" date="2018-11" db="EMBL/GenBank/DDBJ databases">
        <authorList>
            <consortium name="Pathogen Informatics"/>
        </authorList>
    </citation>
    <scope>NUCLEOTIDE SEQUENCE [LARGE SCALE GENOMIC DNA]</scope>
</reference>
<proteinExistence type="predicted"/>
<dbReference type="WBParaSite" id="HDID_0000795801-mRNA-1">
    <property type="protein sequence ID" value="HDID_0000795801-mRNA-1"/>
    <property type="gene ID" value="HDID_0000795801"/>
</dbReference>
<protein>
    <submittedName>
        <fullName evidence="3">Ovule protein</fullName>
    </submittedName>
</protein>
<reference evidence="3" key="1">
    <citation type="submission" date="2017-02" db="UniProtKB">
        <authorList>
            <consortium name="WormBaseParasite"/>
        </authorList>
    </citation>
    <scope>IDENTIFICATION</scope>
</reference>
<accession>A0A0R3SRW0</accession>
<dbReference type="EMBL" id="UYSG01011003">
    <property type="protein sequence ID" value="VDL60274.1"/>
    <property type="molecule type" value="Genomic_DNA"/>
</dbReference>
<sequence>MSKFIVPRNIIKFSSTRFEDVYCCLNISLLHSLPNLNGLDWVPDDISCWCLDLDALSQTSLFLIPNRIFRAENGSNGDLSGRM</sequence>